<gene>
    <name evidence="1" type="ORF">EV193_106357</name>
</gene>
<evidence type="ECO:0000313" key="1">
    <source>
        <dbReference type="EMBL" id="RZS37119.1"/>
    </source>
</evidence>
<comment type="caution">
    <text evidence="1">The sequence shown here is derived from an EMBL/GenBank/DDBJ whole genome shotgun (WGS) entry which is preliminary data.</text>
</comment>
<keyword evidence="2" id="KW-1185">Reference proteome</keyword>
<accession>A0A4Q7KKL2</accession>
<evidence type="ECO:0000313" key="2">
    <source>
        <dbReference type="Proteomes" id="UP000294257"/>
    </source>
</evidence>
<sequence length="104" mass="10789">MTDGYNADAGELAIVADAMRQRSGSMSGWADELGATGLTVEDFGAAFADAGTAYLAAVRDRLAAGVRAYSDSNQAFGDMIGDTATGYIATDEHEAQFIREVGKA</sequence>
<reference evidence="1 2" key="1">
    <citation type="submission" date="2019-02" db="EMBL/GenBank/DDBJ databases">
        <title>Genomic Encyclopedia of Type Strains, Phase IV (KMG-IV): sequencing the most valuable type-strain genomes for metagenomic binning, comparative biology and taxonomic classification.</title>
        <authorList>
            <person name="Goeker M."/>
        </authorList>
    </citation>
    <scope>NUCLEOTIDE SEQUENCE [LARGE SCALE GENOMIC DNA]</scope>
    <source>
        <strain evidence="1 2">DSM 101727</strain>
    </source>
</reference>
<proteinExistence type="predicted"/>
<dbReference type="RefSeq" id="WP_130345704.1">
    <property type="nucleotide sequence ID" value="NZ_SGWQ01000006.1"/>
</dbReference>
<evidence type="ECO:0008006" key="3">
    <source>
        <dbReference type="Google" id="ProtNLM"/>
    </source>
</evidence>
<dbReference type="AlphaFoldDB" id="A0A4Q7KKL2"/>
<organism evidence="1 2">
    <name type="scientific">Herbihabitans rhizosphaerae</name>
    <dbReference type="NCBI Taxonomy" id="1872711"/>
    <lineage>
        <taxon>Bacteria</taxon>
        <taxon>Bacillati</taxon>
        <taxon>Actinomycetota</taxon>
        <taxon>Actinomycetes</taxon>
        <taxon>Pseudonocardiales</taxon>
        <taxon>Pseudonocardiaceae</taxon>
        <taxon>Herbihabitans</taxon>
    </lineage>
</organism>
<dbReference type="Proteomes" id="UP000294257">
    <property type="component" value="Unassembled WGS sequence"/>
</dbReference>
<protein>
    <recommendedName>
        <fullName evidence="3">Excreted virulence factor EspC (Type VII ESX diderm)</fullName>
    </recommendedName>
</protein>
<name>A0A4Q7KKL2_9PSEU</name>
<dbReference type="EMBL" id="SGWQ01000006">
    <property type="protein sequence ID" value="RZS37119.1"/>
    <property type="molecule type" value="Genomic_DNA"/>
</dbReference>